<dbReference type="NCBIfam" id="TIGR04056">
    <property type="entry name" value="OMP_RagA_SusC"/>
    <property type="match status" value="1"/>
</dbReference>
<dbReference type="NCBIfam" id="TIGR04057">
    <property type="entry name" value="SusC_RagA_signa"/>
    <property type="match status" value="1"/>
</dbReference>
<dbReference type="Gene3D" id="2.170.130.10">
    <property type="entry name" value="TonB-dependent receptor, plug domain"/>
    <property type="match status" value="1"/>
</dbReference>
<evidence type="ECO:0000256" key="6">
    <source>
        <dbReference type="ARBA" id="ARBA00023237"/>
    </source>
</evidence>
<gene>
    <name evidence="9" type="ORF">JIV24_03970</name>
</gene>
<dbReference type="InterPro" id="IPR036942">
    <property type="entry name" value="Beta-barrel_TonB_sf"/>
</dbReference>
<keyword evidence="4 7" id="KW-0812">Transmembrane</keyword>
<keyword evidence="2 7" id="KW-0813">Transport</keyword>
<dbReference type="InterPro" id="IPR039426">
    <property type="entry name" value="TonB-dep_rcpt-like"/>
</dbReference>
<keyword evidence="6 7" id="KW-0998">Cell outer membrane</keyword>
<keyword evidence="3 7" id="KW-1134">Transmembrane beta strand</keyword>
<comment type="similarity">
    <text evidence="7">Belongs to the TonB-dependent receptor family.</text>
</comment>
<dbReference type="InterPro" id="IPR008969">
    <property type="entry name" value="CarboxyPept-like_regulatory"/>
</dbReference>
<feature type="domain" description="TonB-dependent receptor plug" evidence="8">
    <location>
        <begin position="229"/>
        <end position="335"/>
    </location>
</feature>
<keyword evidence="5 7" id="KW-0472">Membrane</keyword>
<comment type="caution">
    <text evidence="9">The sequence shown here is derived from an EMBL/GenBank/DDBJ whole genome shotgun (WGS) entry which is preliminary data.</text>
</comment>
<dbReference type="InterPro" id="IPR037066">
    <property type="entry name" value="Plug_dom_sf"/>
</dbReference>
<keyword evidence="9" id="KW-0675">Receptor</keyword>
<evidence type="ECO:0000313" key="9">
    <source>
        <dbReference type="EMBL" id="MBK3516486.1"/>
    </source>
</evidence>
<sequence>MKKNGENIFLERRKMLKLYRIMKLSFILLLIGMLQVSASVYSQDNKVKIRERNITLAELFWKIQSKTDFVFVFSNEDVESFSNIDVNAEGDIEDVLNEILADKGLTFKLKNGVYAIQRKAESLKSSVVVAKQQEERAITGSVRDENGEPIPGVTVYIKGTSVGTITMVDGSYNITVPESAGILVFSFIGFEPQEVQLKEETTINIVLKTEATDLDEVVVTGYGIKKKGTYTGSVEVVDAKKIEQVPVASFDQILQGNAPGVLSVGSSGAPGAPSTVRIRGLSSLSSGNSPLYIMDGIPITAGQFSALNQNDIENMSILKDATATSLYGSRASNGVIVITTKRGKDSERAMIQYRGQYGSNQIANDNFDMMTSAQKIQYEEELGLQDYTDKEKFDRLKVNTNWLDVVLRDAITQSHELSARGGNARSKYYISGGYYSEEGIQYRSDFERYTFRLNLDNKLSDKVNLGVNFTLGYETFNHTVSSGTNVYNPIFSARLLNPYLRAYNVDGSFNQEGLPWANPIEQLMLNDDSNDRFKIVGGLFLDVDLAENLKFKTNWGVDFSDGTADGFLSPESEWGAAYNGEVSRSMSRNFRLTPTNTLNYKLNLNDVHDFNFLIGQEAIINNSQSFSVSAYNVPSEKLSVLSVASEAGSWGGGYSDYTVASFFANTAYNYKYKYLVDVSIRRDGSSRFGKNNRWGTFWSFGLGWNMQEESFIKGIDWIDQLKIRASIGETGNYNIGNYTHQGLYSYGSYLNNGAAVFLQYANDDLTWEKVLKANVAFEMSFFRKYRLKADFYRETTSDMLFFIPYSLTSGVGGRMENAGSLSNSGIEVEVDATLLSTQDFRLNVNANMAYNVSNIIELYGDIDEIDQGNTIIKEGERRGTYYMTEWAGVDASTGKGLWYTADGEVSNMYSDSYRVVQEGKSYLPPLQGGFTGTLSYRNLQLSAFFTWMADKWLINNTRYFIESQGMFAAYNQTAEMLNYWQEPGDVAVNPHPKYQDNQFDTRLLEDASFLRLKNLTLAYSFNSKLLKRTKVFRNARIYAQGQNLLTWTGYSGIDPEYYGVAEVNMYPHARKIMFGIDLGF</sequence>
<name>A0ABS1HFP6_9BACT</name>
<dbReference type="PROSITE" id="PS52016">
    <property type="entry name" value="TONB_DEPENDENT_REC_3"/>
    <property type="match status" value="1"/>
</dbReference>
<protein>
    <submittedName>
        <fullName evidence="9">TonB-dependent receptor</fullName>
    </submittedName>
</protein>
<dbReference type="Gene3D" id="2.60.40.1120">
    <property type="entry name" value="Carboxypeptidase-like, regulatory domain"/>
    <property type="match status" value="1"/>
</dbReference>
<evidence type="ECO:0000256" key="1">
    <source>
        <dbReference type="ARBA" id="ARBA00004571"/>
    </source>
</evidence>
<organism evidence="9 10">
    <name type="scientific">Carboxylicivirga marina</name>
    <dbReference type="NCBI Taxonomy" id="2800988"/>
    <lineage>
        <taxon>Bacteria</taxon>
        <taxon>Pseudomonadati</taxon>
        <taxon>Bacteroidota</taxon>
        <taxon>Bacteroidia</taxon>
        <taxon>Marinilabiliales</taxon>
        <taxon>Marinilabiliaceae</taxon>
        <taxon>Carboxylicivirga</taxon>
    </lineage>
</organism>
<dbReference type="EMBL" id="JAENRR010000006">
    <property type="protein sequence ID" value="MBK3516486.1"/>
    <property type="molecule type" value="Genomic_DNA"/>
</dbReference>
<evidence type="ECO:0000256" key="2">
    <source>
        <dbReference type="ARBA" id="ARBA00022448"/>
    </source>
</evidence>
<evidence type="ECO:0000256" key="7">
    <source>
        <dbReference type="PROSITE-ProRule" id="PRU01360"/>
    </source>
</evidence>
<dbReference type="Pfam" id="PF07715">
    <property type="entry name" value="Plug"/>
    <property type="match status" value="1"/>
</dbReference>
<dbReference type="InterPro" id="IPR012910">
    <property type="entry name" value="Plug_dom"/>
</dbReference>
<evidence type="ECO:0000256" key="3">
    <source>
        <dbReference type="ARBA" id="ARBA00022452"/>
    </source>
</evidence>
<evidence type="ECO:0000259" key="8">
    <source>
        <dbReference type="Pfam" id="PF07715"/>
    </source>
</evidence>
<dbReference type="RefSeq" id="WP_200463715.1">
    <property type="nucleotide sequence ID" value="NZ_JAENRR010000006.1"/>
</dbReference>
<dbReference type="SUPFAM" id="SSF56935">
    <property type="entry name" value="Porins"/>
    <property type="match status" value="1"/>
</dbReference>
<evidence type="ECO:0000256" key="5">
    <source>
        <dbReference type="ARBA" id="ARBA00023136"/>
    </source>
</evidence>
<evidence type="ECO:0000313" key="10">
    <source>
        <dbReference type="Proteomes" id="UP000605676"/>
    </source>
</evidence>
<dbReference type="SUPFAM" id="SSF49464">
    <property type="entry name" value="Carboxypeptidase regulatory domain-like"/>
    <property type="match status" value="1"/>
</dbReference>
<comment type="subcellular location">
    <subcellularLocation>
        <location evidence="1 7">Cell outer membrane</location>
        <topology evidence="1 7">Multi-pass membrane protein</topology>
    </subcellularLocation>
</comment>
<evidence type="ECO:0000256" key="4">
    <source>
        <dbReference type="ARBA" id="ARBA00022692"/>
    </source>
</evidence>
<dbReference type="InterPro" id="IPR023997">
    <property type="entry name" value="TonB-dep_OMP_SusC/RagA_CS"/>
</dbReference>
<reference evidence="9 10" key="1">
    <citation type="submission" date="2021-01" db="EMBL/GenBank/DDBJ databases">
        <title>Carboxyliciviraga sp.nov., isolated from coastal sediments.</title>
        <authorList>
            <person name="Lu D."/>
            <person name="Zhang T."/>
        </authorList>
    </citation>
    <scope>NUCLEOTIDE SEQUENCE [LARGE SCALE GENOMIC DNA]</scope>
    <source>
        <strain evidence="9 10">N1Y132</strain>
    </source>
</reference>
<dbReference type="Proteomes" id="UP000605676">
    <property type="component" value="Unassembled WGS sequence"/>
</dbReference>
<dbReference type="Gene3D" id="2.40.170.20">
    <property type="entry name" value="TonB-dependent receptor, beta-barrel domain"/>
    <property type="match status" value="1"/>
</dbReference>
<proteinExistence type="inferred from homology"/>
<accession>A0ABS1HFP6</accession>
<dbReference type="Pfam" id="PF13715">
    <property type="entry name" value="CarbopepD_reg_2"/>
    <property type="match status" value="1"/>
</dbReference>
<dbReference type="InterPro" id="IPR023996">
    <property type="entry name" value="TonB-dep_OMP_SusC/RagA"/>
</dbReference>
<keyword evidence="10" id="KW-1185">Reference proteome</keyword>